<dbReference type="Gene3D" id="2.160.20.10">
    <property type="entry name" value="Single-stranded right-handed beta-helix, Pectin lyase-like"/>
    <property type="match status" value="1"/>
</dbReference>
<evidence type="ECO:0000313" key="2">
    <source>
        <dbReference type="EMBL" id="XDI04686.1"/>
    </source>
</evidence>
<reference evidence="2" key="1">
    <citation type="submission" date="2024-05" db="EMBL/GenBank/DDBJ databases">
        <title>Herbiconiux sp. A18JL235.</title>
        <authorList>
            <person name="Zhang G."/>
        </authorList>
    </citation>
    <scope>NUCLEOTIDE SEQUENCE</scope>
    <source>
        <strain evidence="2">A18JL235</strain>
    </source>
</reference>
<evidence type="ECO:0008006" key="3">
    <source>
        <dbReference type="Google" id="ProtNLM"/>
    </source>
</evidence>
<feature type="compositionally biased region" description="Gly residues" evidence="1">
    <location>
        <begin position="17"/>
        <end position="33"/>
    </location>
</feature>
<name>A0AB39BEX2_9MICO</name>
<dbReference type="InterPro" id="IPR011050">
    <property type="entry name" value="Pectin_lyase_fold/virulence"/>
</dbReference>
<proteinExistence type="predicted"/>
<accession>A0AB39BEX2</accession>
<dbReference type="RefSeq" id="WP_368497091.1">
    <property type="nucleotide sequence ID" value="NZ_CP162511.1"/>
</dbReference>
<dbReference type="AlphaFoldDB" id="A0AB39BEX2"/>
<protein>
    <recommendedName>
        <fullName evidence="3">Right handed beta helix domain-containing protein</fullName>
    </recommendedName>
</protein>
<evidence type="ECO:0000256" key="1">
    <source>
        <dbReference type="SAM" id="MobiDB-lite"/>
    </source>
</evidence>
<feature type="region of interest" description="Disordered" evidence="1">
    <location>
        <begin position="15"/>
        <end position="64"/>
    </location>
</feature>
<dbReference type="InterPro" id="IPR012334">
    <property type="entry name" value="Pectin_lyas_fold"/>
</dbReference>
<sequence length="373" mass="36509">MGLLSGCANGAYWAEPGGYGGGPSGPGGTGGSGSASSAAPSPGADSGSAAPGSGQGAGGSSGASVDCDPTGAIVVSTADELVEALRDASAGDRIVLADGRFAGTFTASAQGTADDPITLCGSADAVLDGGSTDTGYTLHLDDASRWVVAGFTVTGGQKGVMLDGSSHNELRSLTVSGTGDEAVHFRSGSSDNVLADSVIDRTGLREPRFGEGVYIGSARSNWCDLTDCEPDASDRNRVTGTTVSGTTAEPIDVKEGTTGGELSGNVLDGSSVTDADSLIDVKGSGWVVSDNRGTAAPGDGAQVHVIDGLGGAGTVFTANRFAVPAGGVAVRLVGDARTAATASGARNRVGCDNVAEIDGVDEPDAVSNVACTR</sequence>
<feature type="compositionally biased region" description="Low complexity" evidence="1">
    <location>
        <begin position="34"/>
        <end position="52"/>
    </location>
</feature>
<gene>
    <name evidence="2" type="ORF">ABFY20_15280</name>
</gene>
<dbReference type="SMART" id="SM00710">
    <property type="entry name" value="PbH1"/>
    <property type="match status" value="6"/>
</dbReference>
<organism evidence="2">
    <name type="scientific">Herbiconiux sp. A18JL235</name>
    <dbReference type="NCBI Taxonomy" id="3152363"/>
    <lineage>
        <taxon>Bacteria</taxon>
        <taxon>Bacillati</taxon>
        <taxon>Actinomycetota</taxon>
        <taxon>Actinomycetes</taxon>
        <taxon>Micrococcales</taxon>
        <taxon>Microbacteriaceae</taxon>
        <taxon>Herbiconiux</taxon>
    </lineage>
</organism>
<dbReference type="InterPro" id="IPR006626">
    <property type="entry name" value="PbH1"/>
</dbReference>
<dbReference type="EMBL" id="CP162511">
    <property type="protein sequence ID" value="XDI04686.1"/>
    <property type="molecule type" value="Genomic_DNA"/>
</dbReference>
<dbReference type="SUPFAM" id="SSF51126">
    <property type="entry name" value="Pectin lyase-like"/>
    <property type="match status" value="1"/>
</dbReference>